<comment type="caution">
    <text evidence="2">The sequence shown here is derived from an EMBL/GenBank/DDBJ whole genome shotgun (WGS) entry which is preliminary data.</text>
</comment>
<sequence>MILIFLFDLNVLIHSFKHKNERILSSSIFGLGAPNRGPVDFNRPPSQLSYNFDYDDAFADDALAVSTPFGSKPQDIEFDSPLSTDEEDGTRVSYMHGDFQISLQSGILGSWMSDSLIFRPTLSVKDAYTQVSSPYKDVDMDLCEYLVNDDNENCLRPQSEAEVNKTRHEALQELFTSLDLGLPISRTRSLDLELDRPQNGQPLQSPAHISPLKSKNLAAEREKHGGRNRRSTLRASDFPAPNCTASAVGGPRRTRSGTVVQGPTAPRRERSGTILARPPVLRPINATAAALSKNRDIEIDKTDGHNVTQGTDDVLMSSDDDELLLKGHWCDEDWLVAAPPSPELRSQSTRKNAARKRRYGLAKGLGTWGMKEHDEDDGMDDPLLLK</sequence>
<dbReference type="Proteomes" id="UP000717328">
    <property type="component" value="Unassembled WGS sequence"/>
</dbReference>
<name>A0A9P7GWA3_9AGAR</name>
<evidence type="ECO:0000313" key="3">
    <source>
        <dbReference type="Proteomes" id="UP000717328"/>
    </source>
</evidence>
<dbReference type="OrthoDB" id="3055857at2759"/>
<reference evidence="2" key="1">
    <citation type="submission" date="2021-02" db="EMBL/GenBank/DDBJ databases">
        <authorList>
            <person name="Nieuwenhuis M."/>
            <person name="Van De Peppel L.J.J."/>
        </authorList>
    </citation>
    <scope>NUCLEOTIDE SEQUENCE</scope>
    <source>
        <strain evidence="2">D49</strain>
    </source>
</reference>
<evidence type="ECO:0000313" key="2">
    <source>
        <dbReference type="EMBL" id="KAG5654202.1"/>
    </source>
</evidence>
<reference evidence="2" key="2">
    <citation type="submission" date="2021-10" db="EMBL/GenBank/DDBJ databases">
        <title>Phylogenomics reveals ancestral predisposition of the termite-cultivated fungus Termitomyces towards a domesticated lifestyle.</title>
        <authorList>
            <person name="Auxier B."/>
            <person name="Grum-Grzhimaylo A."/>
            <person name="Cardenas M.E."/>
            <person name="Lodge J.D."/>
            <person name="Laessoe T."/>
            <person name="Pedersen O."/>
            <person name="Smith M.E."/>
            <person name="Kuyper T.W."/>
            <person name="Franco-Molano E.A."/>
            <person name="Baroni T.J."/>
            <person name="Aanen D.K."/>
        </authorList>
    </citation>
    <scope>NUCLEOTIDE SEQUENCE</scope>
    <source>
        <strain evidence="2">D49</strain>
    </source>
</reference>
<gene>
    <name evidence="2" type="ORF">H0H81_006235</name>
</gene>
<dbReference type="AlphaFoldDB" id="A0A9P7GWA3"/>
<proteinExistence type="predicted"/>
<evidence type="ECO:0000256" key="1">
    <source>
        <dbReference type="SAM" id="MobiDB-lite"/>
    </source>
</evidence>
<organism evidence="2 3">
    <name type="scientific">Sphagnurus paluster</name>
    <dbReference type="NCBI Taxonomy" id="117069"/>
    <lineage>
        <taxon>Eukaryota</taxon>
        <taxon>Fungi</taxon>
        <taxon>Dikarya</taxon>
        <taxon>Basidiomycota</taxon>
        <taxon>Agaricomycotina</taxon>
        <taxon>Agaricomycetes</taxon>
        <taxon>Agaricomycetidae</taxon>
        <taxon>Agaricales</taxon>
        <taxon>Tricholomatineae</taxon>
        <taxon>Lyophyllaceae</taxon>
        <taxon>Sphagnurus</taxon>
    </lineage>
</organism>
<keyword evidence="3" id="KW-1185">Reference proteome</keyword>
<dbReference type="EMBL" id="JABCKI010000016">
    <property type="protein sequence ID" value="KAG5654202.1"/>
    <property type="molecule type" value="Genomic_DNA"/>
</dbReference>
<feature type="region of interest" description="Disordered" evidence="1">
    <location>
        <begin position="195"/>
        <end position="270"/>
    </location>
</feature>
<protein>
    <submittedName>
        <fullName evidence="2">Uncharacterized protein</fullName>
    </submittedName>
</protein>
<accession>A0A9P7GWA3</accession>
<feature type="region of interest" description="Disordered" evidence="1">
    <location>
        <begin position="365"/>
        <end position="386"/>
    </location>
</feature>